<protein>
    <submittedName>
        <fullName evidence="1">8770_t:CDS:1</fullName>
    </submittedName>
</protein>
<dbReference type="EMBL" id="CAJVPY010063264">
    <property type="protein sequence ID" value="CAG8823298.1"/>
    <property type="molecule type" value="Genomic_DNA"/>
</dbReference>
<reference evidence="1" key="1">
    <citation type="submission" date="2021-06" db="EMBL/GenBank/DDBJ databases">
        <authorList>
            <person name="Kallberg Y."/>
            <person name="Tangrot J."/>
            <person name="Rosling A."/>
        </authorList>
    </citation>
    <scope>NUCLEOTIDE SEQUENCE</scope>
    <source>
        <strain evidence="1">MA453B</strain>
    </source>
</reference>
<dbReference type="Proteomes" id="UP000789405">
    <property type="component" value="Unassembled WGS sequence"/>
</dbReference>
<accession>A0A9N9KCN0</accession>
<organism evidence="1 2">
    <name type="scientific">Dentiscutata erythropus</name>
    <dbReference type="NCBI Taxonomy" id="1348616"/>
    <lineage>
        <taxon>Eukaryota</taxon>
        <taxon>Fungi</taxon>
        <taxon>Fungi incertae sedis</taxon>
        <taxon>Mucoromycota</taxon>
        <taxon>Glomeromycotina</taxon>
        <taxon>Glomeromycetes</taxon>
        <taxon>Diversisporales</taxon>
        <taxon>Gigasporaceae</taxon>
        <taxon>Dentiscutata</taxon>
    </lineage>
</organism>
<feature type="non-terminal residue" evidence="1">
    <location>
        <position position="52"/>
    </location>
</feature>
<dbReference type="AlphaFoldDB" id="A0A9N9KCN0"/>
<proteinExistence type="predicted"/>
<evidence type="ECO:0000313" key="2">
    <source>
        <dbReference type="Proteomes" id="UP000789405"/>
    </source>
</evidence>
<comment type="caution">
    <text evidence="1">The sequence shown here is derived from an EMBL/GenBank/DDBJ whole genome shotgun (WGS) entry which is preliminary data.</text>
</comment>
<dbReference type="OrthoDB" id="2436309at2759"/>
<feature type="non-terminal residue" evidence="1">
    <location>
        <position position="1"/>
    </location>
</feature>
<gene>
    <name evidence="1" type="ORF">DERYTH_LOCUS27473</name>
</gene>
<name>A0A9N9KCN0_9GLOM</name>
<evidence type="ECO:0000313" key="1">
    <source>
        <dbReference type="EMBL" id="CAG8823298.1"/>
    </source>
</evidence>
<sequence>HLINIPEAKVYMETQVLVAPIDYPGQLYVRRGITRRIKSGDSSGIPEQILHI</sequence>
<keyword evidence="2" id="KW-1185">Reference proteome</keyword>